<gene>
    <name evidence="3" type="ORF">QS62_08785</name>
</gene>
<dbReference type="AlphaFoldDB" id="A0A1A7NS93"/>
<comment type="caution">
    <text evidence="3">The sequence shown here is derived from an EMBL/GenBank/DDBJ whole genome shotgun (WGS) entry which is preliminary data.</text>
</comment>
<protein>
    <recommendedName>
        <fullName evidence="2">ACP-like domain-containing protein</fullName>
    </recommendedName>
</protein>
<reference evidence="3 4" key="1">
    <citation type="submission" date="2014-11" db="EMBL/GenBank/DDBJ databases">
        <title>Pan-genome of Gallibacterium spp.</title>
        <authorList>
            <person name="Kudirkiene E."/>
            <person name="Bojesen A.M."/>
        </authorList>
    </citation>
    <scope>NUCLEOTIDE SEQUENCE [LARGE SCALE GENOMIC DNA]</scope>
    <source>
        <strain evidence="3 4">F150</strain>
    </source>
</reference>
<keyword evidence="4" id="KW-1185">Reference proteome</keyword>
<dbReference type="RefSeq" id="WP_066108953.1">
    <property type="nucleotide sequence ID" value="NZ_JTJL01000048.1"/>
</dbReference>
<keyword evidence="1" id="KW-0732">Signal</keyword>
<feature type="domain" description="ACP-like" evidence="2">
    <location>
        <begin position="141"/>
        <end position="212"/>
    </location>
</feature>
<dbReference type="Proteomes" id="UP000092649">
    <property type="component" value="Unassembled WGS sequence"/>
</dbReference>
<proteinExistence type="predicted"/>
<evidence type="ECO:0000256" key="1">
    <source>
        <dbReference type="SAM" id="SignalP"/>
    </source>
</evidence>
<dbReference type="EMBL" id="JTJL01000048">
    <property type="protein sequence ID" value="OBW92475.1"/>
    <property type="molecule type" value="Genomic_DNA"/>
</dbReference>
<dbReference type="Gene3D" id="2.60.120.380">
    <property type="match status" value="1"/>
</dbReference>
<dbReference type="InterPro" id="IPR056025">
    <property type="entry name" value="ACP_dom"/>
</dbReference>
<dbReference type="Pfam" id="PF24574">
    <property type="entry name" value="Nm-ACP"/>
    <property type="match status" value="1"/>
</dbReference>
<feature type="signal peptide" evidence="1">
    <location>
        <begin position="1"/>
        <end position="22"/>
    </location>
</feature>
<accession>A0A1A7NS93</accession>
<dbReference type="OrthoDB" id="8682638at2"/>
<dbReference type="STRING" id="505341.QV08_06820"/>
<evidence type="ECO:0000313" key="4">
    <source>
        <dbReference type="Proteomes" id="UP000092649"/>
    </source>
</evidence>
<name>A0A1A7NS93_9PAST</name>
<organism evidence="3 4">
    <name type="scientific">Gallibacterium salpingitidis</name>
    <dbReference type="NCBI Taxonomy" id="505341"/>
    <lineage>
        <taxon>Bacteria</taxon>
        <taxon>Pseudomonadati</taxon>
        <taxon>Pseudomonadota</taxon>
        <taxon>Gammaproteobacteria</taxon>
        <taxon>Pasteurellales</taxon>
        <taxon>Pasteurellaceae</taxon>
        <taxon>Gallibacterium</taxon>
    </lineage>
</organism>
<dbReference type="PATRIC" id="fig|505341.3.peg.1762"/>
<feature type="chain" id="PRO_5011162004" description="ACP-like domain-containing protein" evidence="1">
    <location>
        <begin position="23"/>
        <end position="235"/>
    </location>
</feature>
<sequence>MKLKTVAIVALVACLQIGTVNAAVTENNFNVQFPKGENYAELNGTIQGYAVDRYSFYAKKGQLAELEVLQKDPQIQFSLAYAKKTKQVDLAASRQLLPYSGKYILSVFQTRNDARKQPKEHRIYNVKLIISDQLEKEKQTTSNHITYRCDNGKTLVVTYTKQQAAVLWQDKTQLLPLDKKLSNSNNPVFANQQYLLSLDTLKDEDWQTSKINSWLQLGKTATDDKVLLQECVVTK</sequence>
<evidence type="ECO:0000313" key="3">
    <source>
        <dbReference type="EMBL" id="OBW92475.1"/>
    </source>
</evidence>
<evidence type="ECO:0000259" key="2">
    <source>
        <dbReference type="Pfam" id="PF24574"/>
    </source>
</evidence>